<feature type="signal peptide" evidence="2">
    <location>
        <begin position="1"/>
        <end position="20"/>
    </location>
</feature>
<gene>
    <name evidence="3" type="ORF">EJ02DRAFT_436812</name>
</gene>
<feature type="chain" id="PRO_5025686560" evidence="2">
    <location>
        <begin position="21"/>
        <end position="388"/>
    </location>
</feature>
<dbReference type="OrthoDB" id="3748578at2759"/>
<keyword evidence="4" id="KW-1185">Reference proteome</keyword>
<organism evidence="3 4">
    <name type="scientific">Clathrospora elynae</name>
    <dbReference type="NCBI Taxonomy" id="706981"/>
    <lineage>
        <taxon>Eukaryota</taxon>
        <taxon>Fungi</taxon>
        <taxon>Dikarya</taxon>
        <taxon>Ascomycota</taxon>
        <taxon>Pezizomycotina</taxon>
        <taxon>Dothideomycetes</taxon>
        <taxon>Pleosporomycetidae</taxon>
        <taxon>Pleosporales</taxon>
        <taxon>Diademaceae</taxon>
        <taxon>Clathrospora</taxon>
    </lineage>
</organism>
<evidence type="ECO:0000313" key="4">
    <source>
        <dbReference type="Proteomes" id="UP000800038"/>
    </source>
</evidence>
<sequence length="388" mass="42421">MIALYLLTSLFTSLLTFCAATQETLHIVSHIEDPSCAGAIGLPGGVYMCPLPRFKSSATKKCQWFLPNPNQCYQWGQDVGSRPQSVGPDPGGYCMVFADTECKIRKQVALTPGGLEYDGFGCPGADLVPEAMDDQDTPNTRRHAEHSLNPFALAFASKRSGDPTIADEIDTLASNSTSATKEGKEGKNAPSYTSHACTSMSTPDTPPPRPRLPGAFCRYSSKLDESHGPLRTTSDGNLIEEESGDWLVLDTSPHGQEGRNIGLQKDRKASMSPTIGLPESKNGATGLDDPRARKPLARLIKNRWTGSDRLPAEGKDPVVTARKEIQATATQEHRQPSEKVDMVLLGKIQRNFGEEMAREFCGDWFEHALVDRAFWLLLLKEVSDLDIE</sequence>
<feature type="compositionally biased region" description="Polar residues" evidence="1">
    <location>
        <begin position="190"/>
        <end position="201"/>
    </location>
</feature>
<evidence type="ECO:0000313" key="3">
    <source>
        <dbReference type="EMBL" id="KAF1938835.1"/>
    </source>
</evidence>
<name>A0A6A5SDX6_9PLEO</name>
<keyword evidence="2" id="KW-0732">Signal</keyword>
<accession>A0A6A5SDX6</accession>
<protein>
    <submittedName>
        <fullName evidence="3">Uncharacterized protein</fullName>
    </submittedName>
</protein>
<evidence type="ECO:0000256" key="2">
    <source>
        <dbReference type="SAM" id="SignalP"/>
    </source>
</evidence>
<dbReference type="EMBL" id="ML976094">
    <property type="protein sequence ID" value="KAF1938835.1"/>
    <property type="molecule type" value="Genomic_DNA"/>
</dbReference>
<feature type="region of interest" description="Disordered" evidence="1">
    <location>
        <begin position="172"/>
        <end position="213"/>
    </location>
</feature>
<evidence type="ECO:0000256" key="1">
    <source>
        <dbReference type="SAM" id="MobiDB-lite"/>
    </source>
</evidence>
<dbReference type="AlphaFoldDB" id="A0A6A5SDX6"/>
<reference evidence="3" key="1">
    <citation type="journal article" date="2020" name="Stud. Mycol.">
        <title>101 Dothideomycetes genomes: a test case for predicting lifestyles and emergence of pathogens.</title>
        <authorList>
            <person name="Haridas S."/>
            <person name="Albert R."/>
            <person name="Binder M."/>
            <person name="Bloem J."/>
            <person name="Labutti K."/>
            <person name="Salamov A."/>
            <person name="Andreopoulos B."/>
            <person name="Baker S."/>
            <person name="Barry K."/>
            <person name="Bills G."/>
            <person name="Bluhm B."/>
            <person name="Cannon C."/>
            <person name="Castanera R."/>
            <person name="Culley D."/>
            <person name="Daum C."/>
            <person name="Ezra D."/>
            <person name="Gonzalez J."/>
            <person name="Henrissat B."/>
            <person name="Kuo A."/>
            <person name="Liang C."/>
            <person name="Lipzen A."/>
            <person name="Lutzoni F."/>
            <person name="Magnuson J."/>
            <person name="Mondo S."/>
            <person name="Nolan M."/>
            <person name="Ohm R."/>
            <person name="Pangilinan J."/>
            <person name="Park H.-J."/>
            <person name="Ramirez L."/>
            <person name="Alfaro M."/>
            <person name="Sun H."/>
            <person name="Tritt A."/>
            <person name="Yoshinaga Y."/>
            <person name="Zwiers L.-H."/>
            <person name="Turgeon B."/>
            <person name="Goodwin S."/>
            <person name="Spatafora J."/>
            <person name="Crous P."/>
            <person name="Grigoriev I."/>
        </authorList>
    </citation>
    <scope>NUCLEOTIDE SEQUENCE</scope>
    <source>
        <strain evidence="3">CBS 161.51</strain>
    </source>
</reference>
<feature type="region of interest" description="Disordered" evidence="1">
    <location>
        <begin position="256"/>
        <end position="292"/>
    </location>
</feature>
<proteinExistence type="predicted"/>
<dbReference type="Proteomes" id="UP000800038">
    <property type="component" value="Unassembled WGS sequence"/>
</dbReference>